<gene>
    <name evidence="1" type="ORF">DN757_02265</name>
</gene>
<sequence length="111" mass="12646">MKDKVKEEVYDVYTPDPNSAYSYKRTGLLGSEESMKSELINDTTLVIENIRSDGDRNVAEVVESGQNYNYSFEYAGVPRPFTEATREDLRNTGAHKAAMYKGLKRQNIKLK</sequence>
<evidence type="ECO:0000313" key="1">
    <source>
        <dbReference type="EMBL" id="PZT57535.1"/>
    </source>
</evidence>
<dbReference type="AlphaFoldDB" id="A0A2W6NP25"/>
<proteinExistence type="predicted"/>
<evidence type="ECO:0000313" key="2">
    <source>
        <dbReference type="Proteomes" id="UP000249204"/>
    </source>
</evidence>
<dbReference type="EMBL" id="QKWW01000006">
    <property type="protein sequence ID" value="PZT57535.1"/>
    <property type="molecule type" value="Genomic_DNA"/>
</dbReference>
<comment type="caution">
    <text evidence="1">The sequence shown here is derived from an EMBL/GenBank/DDBJ whole genome shotgun (WGS) entry which is preliminary data.</text>
</comment>
<organism evidence="1 2">
    <name type="scientific">Paenibacillus silvae</name>
    <dbReference type="NCBI Taxonomy" id="1325358"/>
    <lineage>
        <taxon>Bacteria</taxon>
        <taxon>Bacillati</taxon>
        <taxon>Bacillota</taxon>
        <taxon>Bacilli</taxon>
        <taxon>Bacillales</taxon>
        <taxon>Paenibacillaceae</taxon>
        <taxon>Paenibacillus</taxon>
    </lineage>
</organism>
<dbReference type="Proteomes" id="UP000249204">
    <property type="component" value="Unassembled WGS sequence"/>
</dbReference>
<name>A0A2W6NP25_9BACL</name>
<accession>A0A2W6NP25</accession>
<reference evidence="1 2" key="1">
    <citation type="submission" date="2018-06" db="EMBL/GenBank/DDBJ databases">
        <title>Isolation of heavy metals resistant Paenibacillus silvae NC2 from Gold-Copper mine in ZiJin, China.</title>
        <authorList>
            <person name="Xu J."/>
            <person name="Mazhar H.S."/>
            <person name="Rensing C."/>
        </authorList>
    </citation>
    <scope>NUCLEOTIDE SEQUENCE [LARGE SCALE GENOMIC DNA]</scope>
    <source>
        <strain evidence="1 2">NC2</strain>
    </source>
</reference>
<protein>
    <submittedName>
        <fullName evidence="1">Uncharacterized protein</fullName>
    </submittedName>
</protein>